<organism evidence="2 3">
    <name type="scientific">Desulfomicrobium apsheronum</name>
    <dbReference type="NCBI Taxonomy" id="52560"/>
    <lineage>
        <taxon>Bacteria</taxon>
        <taxon>Pseudomonadati</taxon>
        <taxon>Thermodesulfobacteriota</taxon>
        <taxon>Desulfovibrionia</taxon>
        <taxon>Desulfovibrionales</taxon>
        <taxon>Desulfomicrobiaceae</taxon>
        <taxon>Desulfomicrobium</taxon>
    </lineage>
</organism>
<keyword evidence="1" id="KW-0812">Transmembrane</keyword>
<evidence type="ECO:0000313" key="3">
    <source>
        <dbReference type="Proteomes" id="UP000198635"/>
    </source>
</evidence>
<feature type="transmembrane region" description="Helical" evidence="1">
    <location>
        <begin position="107"/>
        <end position="126"/>
    </location>
</feature>
<evidence type="ECO:0000256" key="1">
    <source>
        <dbReference type="SAM" id="Phobius"/>
    </source>
</evidence>
<keyword evidence="3" id="KW-1185">Reference proteome</keyword>
<keyword evidence="1" id="KW-1133">Transmembrane helix</keyword>
<reference evidence="3" key="1">
    <citation type="submission" date="2016-10" db="EMBL/GenBank/DDBJ databases">
        <authorList>
            <person name="Varghese N."/>
            <person name="Submissions S."/>
        </authorList>
    </citation>
    <scope>NUCLEOTIDE SEQUENCE [LARGE SCALE GENOMIC DNA]</scope>
    <source>
        <strain evidence="3">DSM 5918</strain>
    </source>
</reference>
<accession>A0A1I3ZYG2</accession>
<proteinExistence type="predicted"/>
<feature type="transmembrane region" description="Helical" evidence="1">
    <location>
        <begin position="26"/>
        <end position="44"/>
    </location>
</feature>
<dbReference type="STRING" id="52560.SAMN04488082_12812"/>
<keyword evidence="1" id="KW-0472">Membrane</keyword>
<name>A0A1I3ZYG2_9BACT</name>
<gene>
    <name evidence="2" type="ORF">SAMN04488082_12812</name>
</gene>
<evidence type="ECO:0000313" key="2">
    <source>
        <dbReference type="EMBL" id="SFK49093.1"/>
    </source>
</evidence>
<dbReference type="Proteomes" id="UP000198635">
    <property type="component" value="Unassembled WGS sequence"/>
</dbReference>
<evidence type="ECO:0008006" key="4">
    <source>
        <dbReference type="Google" id="ProtNLM"/>
    </source>
</evidence>
<sequence>MLATMQKKIERVLYARGFHVPEVRKMALRQVYFLLGALPALAFGWKGLDLATGVLLGTLNFLALAKLIQELVYLQKSAVVVQIFSFYGRLMITALAFYVLIAHLGSSGVWLLMGFSTVLINILLWGMSQFLGKTSKEA</sequence>
<dbReference type="AlphaFoldDB" id="A0A1I3ZYG2"/>
<dbReference type="EMBL" id="FORX01000028">
    <property type="protein sequence ID" value="SFK49093.1"/>
    <property type="molecule type" value="Genomic_DNA"/>
</dbReference>
<protein>
    <recommendedName>
        <fullName evidence="4">ATP synthase I chain</fullName>
    </recommendedName>
</protein>
<feature type="transmembrane region" description="Helical" evidence="1">
    <location>
        <begin position="80"/>
        <end position="101"/>
    </location>
</feature>